<evidence type="ECO:0000313" key="7">
    <source>
        <dbReference type="EMBL" id="MTD53302.1"/>
    </source>
</evidence>
<keyword evidence="3" id="KW-0378">Hydrolase</keyword>
<dbReference type="RefSeq" id="WP_154755561.1">
    <property type="nucleotide sequence ID" value="NZ_WMBA01000005.1"/>
</dbReference>
<dbReference type="OrthoDB" id="9815928at2"/>
<sequence length="366" mass="38079">MKRGLGVALACVVGVMPLLGTGTAWAAESYPVKTTLDGRTVKDPDVPVGTKRVADLYPAGSDVDLVCQQRGPGYGGSDIWDLTTDGLWVPDAYVLTGSTGMVMPECRIPQAFPARVDLNGRLHKGDAADAPGSVPDRYRAGQQITIDCQAATGNGMIWDHTGDGLWVPDTYVSTGTDGFVAGLPRCDTDGIEGHGSGVHGRNTGPAGPSTGTTAEKLTRVLDAATSQLGKGLTYAWGAGGKGGPSSGIHHYPDGDPAEGDDYDRFGFDCSGLTLYAYWAGAGIDIGSWTGPQYQQGRAVALAQRAPGDLVFWGPDADDPSTTTHVAIYLGDDRILEAAPPRDTSSVHVASLGSHGQPLTTVRRILG</sequence>
<feature type="chain" id="PRO_5026676293" description="NlpC/P60 domain-containing protein" evidence="5">
    <location>
        <begin position="27"/>
        <end position="366"/>
    </location>
</feature>
<dbReference type="EMBL" id="WMBA01000005">
    <property type="protein sequence ID" value="MTD53302.1"/>
    <property type="molecule type" value="Genomic_DNA"/>
</dbReference>
<dbReference type="GO" id="GO:0006508">
    <property type="term" value="P:proteolysis"/>
    <property type="evidence" value="ECO:0007669"/>
    <property type="project" value="UniProtKB-KW"/>
</dbReference>
<gene>
    <name evidence="7" type="ORF">GKO32_04800</name>
</gene>
<proteinExistence type="inferred from homology"/>
<feature type="signal peptide" evidence="5">
    <location>
        <begin position="1"/>
        <end position="26"/>
    </location>
</feature>
<dbReference type="Pfam" id="PF00877">
    <property type="entry name" value="NLPC_P60"/>
    <property type="match status" value="1"/>
</dbReference>
<evidence type="ECO:0000256" key="2">
    <source>
        <dbReference type="ARBA" id="ARBA00022670"/>
    </source>
</evidence>
<reference evidence="7 8" key="1">
    <citation type="submission" date="2019-11" db="EMBL/GenBank/DDBJ databases">
        <title>Draft genome of Amycolatopsis RM579.</title>
        <authorList>
            <person name="Duangmal K."/>
            <person name="Mingma R."/>
        </authorList>
    </citation>
    <scope>NUCLEOTIDE SEQUENCE [LARGE SCALE GENOMIC DNA]</scope>
    <source>
        <strain evidence="7 8">RM579</strain>
    </source>
</reference>
<dbReference type="Gene3D" id="3.90.1720.10">
    <property type="entry name" value="endopeptidase domain like (from Nostoc punctiforme)"/>
    <property type="match status" value="1"/>
</dbReference>
<dbReference type="PANTHER" id="PTHR47359:SF3">
    <property type="entry name" value="NLP_P60 DOMAIN-CONTAINING PROTEIN-RELATED"/>
    <property type="match status" value="1"/>
</dbReference>
<dbReference type="PROSITE" id="PS51935">
    <property type="entry name" value="NLPC_P60"/>
    <property type="match status" value="1"/>
</dbReference>
<comment type="similarity">
    <text evidence="1">Belongs to the peptidase C40 family.</text>
</comment>
<dbReference type="PANTHER" id="PTHR47359">
    <property type="entry name" value="PEPTIDOGLYCAN DL-ENDOPEPTIDASE CWLO"/>
    <property type="match status" value="1"/>
</dbReference>
<dbReference type="Proteomes" id="UP000440096">
    <property type="component" value="Unassembled WGS sequence"/>
</dbReference>
<evidence type="ECO:0000256" key="4">
    <source>
        <dbReference type="ARBA" id="ARBA00022807"/>
    </source>
</evidence>
<comment type="caution">
    <text evidence="7">The sequence shown here is derived from an EMBL/GenBank/DDBJ whole genome shotgun (WGS) entry which is preliminary data.</text>
</comment>
<accession>A0A6N7YMR3</accession>
<keyword evidence="2" id="KW-0645">Protease</keyword>
<keyword evidence="8" id="KW-1185">Reference proteome</keyword>
<feature type="domain" description="NlpC/P60" evidence="6">
    <location>
        <begin position="214"/>
        <end position="365"/>
    </location>
</feature>
<protein>
    <recommendedName>
        <fullName evidence="6">NlpC/P60 domain-containing protein</fullName>
    </recommendedName>
</protein>
<dbReference type="InterPro" id="IPR038765">
    <property type="entry name" value="Papain-like_cys_pep_sf"/>
</dbReference>
<name>A0A6N7YMR3_9PSEU</name>
<evidence type="ECO:0000313" key="8">
    <source>
        <dbReference type="Proteomes" id="UP000440096"/>
    </source>
</evidence>
<dbReference type="InterPro" id="IPR051794">
    <property type="entry name" value="PG_Endopeptidase_C40"/>
</dbReference>
<dbReference type="SUPFAM" id="SSF54001">
    <property type="entry name" value="Cysteine proteinases"/>
    <property type="match status" value="1"/>
</dbReference>
<evidence type="ECO:0000256" key="1">
    <source>
        <dbReference type="ARBA" id="ARBA00007074"/>
    </source>
</evidence>
<evidence type="ECO:0000256" key="5">
    <source>
        <dbReference type="SAM" id="SignalP"/>
    </source>
</evidence>
<keyword evidence="5" id="KW-0732">Signal</keyword>
<dbReference type="AlphaFoldDB" id="A0A6N7YMR3"/>
<evidence type="ECO:0000259" key="6">
    <source>
        <dbReference type="PROSITE" id="PS51935"/>
    </source>
</evidence>
<keyword evidence="4" id="KW-0788">Thiol protease</keyword>
<evidence type="ECO:0000256" key="3">
    <source>
        <dbReference type="ARBA" id="ARBA00022801"/>
    </source>
</evidence>
<dbReference type="InterPro" id="IPR000064">
    <property type="entry name" value="NLP_P60_dom"/>
</dbReference>
<organism evidence="7 8">
    <name type="scientific">Amycolatopsis pithecellobii</name>
    <dbReference type="NCBI Taxonomy" id="664692"/>
    <lineage>
        <taxon>Bacteria</taxon>
        <taxon>Bacillati</taxon>
        <taxon>Actinomycetota</taxon>
        <taxon>Actinomycetes</taxon>
        <taxon>Pseudonocardiales</taxon>
        <taxon>Pseudonocardiaceae</taxon>
        <taxon>Amycolatopsis</taxon>
    </lineage>
</organism>
<dbReference type="GO" id="GO:0008234">
    <property type="term" value="F:cysteine-type peptidase activity"/>
    <property type="evidence" value="ECO:0007669"/>
    <property type="project" value="UniProtKB-KW"/>
</dbReference>